<gene>
    <name evidence="2" type="ORF">OJ996_14465</name>
</gene>
<evidence type="ECO:0000313" key="3">
    <source>
        <dbReference type="Proteomes" id="UP001165653"/>
    </source>
</evidence>
<dbReference type="Pfam" id="PF13620">
    <property type="entry name" value="CarboxypepD_reg"/>
    <property type="match status" value="1"/>
</dbReference>
<evidence type="ECO:0000256" key="1">
    <source>
        <dbReference type="SAM" id="SignalP"/>
    </source>
</evidence>
<dbReference type="SUPFAM" id="SSF49464">
    <property type="entry name" value="Carboxypeptidase regulatory domain-like"/>
    <property type="match status" value="1"/>
</dbReference>
<sequence length="100" mass="10466">MKAYKLGLLASLALAGSSLAGGIQGRILDDNGNPRSGVTVSVKGYRQTTTTDSNGYYTLQLPAQADGTRVNFYVKGTFAVNVLVPVGSANSTVDVTLVRR</sequence>
<evidence type="ECO:0000313" key="2">
    <source>
        <dbReference type="EMBL" id="MCW1914787.1"/>
    </source>
</evidence>
<feature type="signal peptide" evidence="1">
    <location>
        <begin position="1"/>
        <end position="20"/>
    </location>
</feature>
<name>A0ABT3G4L3_9BACT</name>
<accession>A0ABT3G4L3</accession>
<protein>
    <submittedName>
        <fullName evidence="2">Carboxypeptidase regulatory-like domain-containing protein</fullName>
    </submittedName>
</protein>
<feature type="chain" id="PRO_5045917014" evidence="1">
    <location>
        <begin position="21"/>
        <end position="100"/>
    </location>
</feature>
<keyword evidence="3" id="KW-1185">Reference proteome</keyword>
<dbReference type="RefSeq" id="WP_264514322.1">
    <property type="nucleotide sequence ID" value="NZ_JAPDDR010000007.1"/>
</dbReference>
<dbReference type="Proteomes" id="UP001165653">
    <property type="component" value="Unassembled WGS sequence"/>
</dbReference>
<dbReference type="Gene3D" id="2.60.40.1120">
    <property type="entry name" value="Carboxypeptidase-like, regulatory domain"/>
    <property type="match status" value="1"/>
</dbReference>
<dbReference type="EMBL" id="JAPDDR010000007">
    <property type="protein sequence ID" value="MCW1914787.1"/>
    <property type="molecule type" value="Genomic_DNA"/>
</dbReference>
<dbReference type="InterPro" id="IPR008969">
    <property type="entry name" value="CarboxyPept-like_regulatory"/>
</dbReference>
<comment type="caution">
    <text evidence="2">The sequence shown here is derived from an EMBL/GenBank/DDBJ whole genome shotgun (WGS) entry which is preliminary data.</text>
</comment>
<organism evidence="2 3">
    <name type="scientific">Luteolibacter rhizosphaerae</name>
    <dbReference type="NCBI Taxonomy" id="2989719"/>
    <lineage>
        <taxon>Bacteria</taxon>
        <taxon>Pseudomonadati</taxon>
        <taxon>Verrucomicrobiota</taxon>
        <taxon>Verrucomicrobiia</taxon>
        <taxon>Verrucomicrobiales</taxon>
        <taxon>Verrucomicrobiaceae</taxon>
        <taxon>Luteolibacter</taxon>
    </lineage>
</organism>
<reference evidence="2" key="1">
    <citation type="submission" date="2022-10" db="EMBL/GenBank/DDBJ databases">
        <title>Luteolibacter sp. GHJ8, whole genome shotgun sequencing project.</title>
        <authorList>
            <person name="Zhao G."/>
            <person name="Shen L."/>
        </authorList>
    </citation>
    <scope>NUCLEOTIDE SEQUENCE</scope>
    <source>
        <strain evidence="2">GHJ8</strain>
    </source>
</reference>
<proteinExistence type="predicted"/>
<keyword evidence="1" id="KW-0732">Signal</keyword>